<protein>
    <submittedName>
        <fullName evidence="12">Uncharacterized protein</fullName>
    </submittedName>
</protein>
<dbReference type="EnsemblMetazoa" id="PPA38656.1">
    <property type="protein sequence ID" value="PPA38656.1"/>
    <property type="gene ID" value="WBGene00277025"/>
</dbReference>
<keyword evidence="4" id="KW-1003">Cell membrane</keyword>
<reference evidence="13" key="1">
    <citation type="journal article" date="2008" name="Nat. Genet.">
        <title>The Pristionchus pacificus genome provides a unique perspective on nematode lifestyle and parasitism.</title>
        <authorList>
            <person name="Dieterich C."/>
            <person name="Clifton S.W."/>
            <person name="Schuster L.N."/>
            <person name="Chinwalla A."/>
            <person name="Delehaunty K."/>
            <person name="Dinkelacker I."/>
            <person name="Fulton L."/>
            <person name="Fulton R."/>
            <person name="Godfrey J."/>
            <person name="Minx P."/>
            <person name="Mitreva M."/>
            <person name="Roeseler W."/>
            <person name="Tian H."/>
            <person name="Witte H."/>
            <person name="Yang S.P."/>
            <person name="Wilson R.K."/>
            <person name="Sommer R.J."/>
        </authorList>
    </citation>
    <scope>NUCLEOTIDE SEQUENCE [LARGE SCALE GENOMIC DNA]</scope>
    <source>
        <strain evidence="13">PS312</strain>
    </source>
</reference>
<comment type="similarity">
    <text evidence="2 11">Belongs to the sodium:solute symporter (SSF) (TC 2.A.21) family.</text>
</comment>
<keyword evidence="13" id="KW-1185">Reference proteome</keyword>
<keyword evidence="10" id="KW-0739">Sodium transport</keyword>
<reference evidence="12" key="2">
    <citation type="submission" date="2022-06" db="UniProtKB">
        <authorList>
            <consortium name="EnsemblMetazoa"/>
        </authorList>
    </citation>
    <scope>IDENTIFICATION</scope>
    <source>
        <strain evidence="12">PS312</strain>
    </source>
</reference>
<gene>
    <name evidence="12" type="primary">WBGene00277025</name>
</gene>
<sequence>MSEKDIHWVDYLVFVLSIIISLATGIYHAIKSHFFPSGNEKEDYLVGGREMHPLPVALSLLTSFLSGVLMLAVPAEIYVRGPQVWVSFIMGMVASMLTAHLLLPVFHKMKSTCVHEYFIYRYESLLIRRLYSLLFLSYTIIYMGIVIYAPAVALSRVLPLHKMLIMTIFGLTTTVYTCIGGLKAVVWADSIQAVMMYSGVLCLIVRGLMDERVGGIRRVYQLAVETERIDELWRIDPHLAQYNSLWISFGSGTVTWLAAFGVNQLAIQRYVSLPSLSDAQRIIYYTLFPFFLLITLVSSIGFIALAYFYTCDPRETNEVTSEDHIIILFARDILQPTPGLFGLYVSCIMAATLSTLSSGLNSVAAAIYEDWIKQSINGISNSRAAAINKVLTVAAGIVTTGFAFSGDALGGVMKMCVNLLGAFAGPMVAIFFIALFIPRSGKWSTLISFLGSLILISTVYLIGNYERPYDGIHYPTNTTREGCIGVTTNNITLRGTLNYDSHYGRPMSNPQRARSAEFFVTKALRRTAPQKAMRLVDEQCMISPWSYPGIGCFLMIIIAIPLTFFERSDPSKRYLTFYGRNEEWPMTSLEKNINDVTSESSKWTASYEAVCVRIKQIRKGPAQGENLKSLEYSDLGFSTRDQRKTDFDVTSSGANTTTMSKMSMSIAVCERVEQGLAQLKNVDSLKLSELGLSRVLMTMDILIFRAELPLAPDDITSKIFVEYLAFFGTEIYHKNRFHVTSSRANGSSAPKMHMTIVISTLENPDSESFRESTFFSCAKLLQICSILSQTATYIYNNNK</sequence>
<evidence type="ECO:0000256" key="8">
    <source>
        <dbReference type="ARBA" id="ARBA00023065"/>
    </source>
</evidence>
<evidence type="ECO:0000313" key="13">
    <source>
        <dbReference type="Proteomes" id="UP000005239"/>
    </source>
</evidence>
<keyword evidence="5" id="KW-0812">Transmembrane</keyword>
<evidence type="ECO:0000256" key="1">
    <source>
        <dbReference type="ARBA" id="ARBA00004651"/>
    </source>
</evidence>
<dbReference type="InterPro" id="IPR051163">
    <property type="entry name" value="Sodium:Solute_Symporter_SSF"/>
</dbReference>
<dbReference type="InterPro" id="IPR038377">
    <property type="entry name" value="Na/Glc_symporter_sf"/>
</dbReference>
<dbReference type="GO" id="GO:0006814">
    <property type="term" value="P:sodium ion transport"/>
    <property type="evidence" value="ECO:0000318"/>
    <property type="project" value="GO_Central"/>
</dbReference>
<dbReference type="InterPro" id="IPR001734">
    <property type="entry name" value="Na/solute_symporter"/>
</dbReference>
<dbReference type="Gene3D" id="1.20.1730.10">
    <property type="entry name" value="Sodium/glucose cotransporter"/>
    <property type="match status" value="1"/>
</dbReference>
<accession>A0A8R1YUZ4</accession>
<evidence type="ECO:0000256" key="9">
    <source>
        <dbReference type="ARBA" id="ARBA00023136"/>
    </source>
</evidence>
<keyword evidence="3" id="KW-0813">Transport</keyword>
<dbReference type="PROSITE" id="PS50283">
    <property type="entry name" value="NA_SOLUT_SYMP_3"/>
    <property type="match status" value="1"/>
</dbReference>
<keyword evidence="6" id="KW-1133">Transmembrane helix</keyword>
<dbReference type="OrthoDB" id="6132759at2759"/>
<keyword evidence="8" id="KW-0406">Ion transport</keyword>
<evidence type="ECO:0000256" key="4">
    <source>
        <dbReference type="ARBA" id="ARBA00022475"/>
    </source>
</evidence>
<keyword evidence="9" id="KW-0472">Membrane</keyword>
<dbReference type="GO" id="GO:0005886">
    <property type="term" value="C:plasma membrane"/>
    <property type="evidence" value="ECO:0007669"/>
    <property type="project" value="UniProtKB-SubCell"/>
</dbReference>
<dbReference type="PANTHER" id="PTHR42985:SF40">
    <property type="entry name" value="LD47995P-RELATED"/>
    <property type="match status" value="1"/>
</dbReference>
<dbReference type="NCBIfam" id="TIGR00813">
    <property type="entry name" value="sss"/>
    <property type="match status" value="1"/>
</dbReference>
<evidence type="ECO:0000256" key="3">
    <source>
        <dbReference type="ARBA" id="ARBA00022448"/>
    </source>
</evidence>
<evidence type="ECO:0000256" key="2">
    <source>
        <dbReference type="ARBA" id="ARBA00006434"/>
    </source>
</evidence>
<evidence type="ECO:0000256" key="11">
    <source>
        <dbReference type="RuleBase" id="RU362091"/>
    </source>
</evidence>
<name>A0A2A6BYS1_PRIPA</name>
<accession>A0A2A6BYS1</accession>
<dbReference type="GO" id="GO:0015293">
    <property type="term" value="F:symporter activity"/>
    <property type="evidence" value="ECO:0000318"/>
    <property type="project" value="GO_Central"/>
</dbReference>
<comment type="subcellular location">
    <subcellularLocation>
        <location evidence="1">Cell membrane</location>
        <topology evidence="1">Multi-pass membrane protein</topology>
    </subcellularLocation>
</comment>
<evidence type="ECO:0000313" key="12">
    <source>
        <dbReference type="EnsemblMetazoa" id="PPA38656.1"/>
    </source>
</evidence>
<dbReference type="AlphaFoldDB" id="A0A2A6BYS1"/>
<evidence type="ECO:0000256" key="5">
    <source>
        <dbReference type="ARBA" id="ARBA00022692"/>
    </source>
</evidence>
<organism evidence="12 13">
    <name type="scientific">Pristionchus pacificus</name>
    <name type="common">Parasitic nematode worm</name>
    <dbReference type="NCBI Taxonomy" id="54126"/>
    <lineage>
        <taxon>Eukaryota</taxon>
        <taxon>Metazoa</taxon>
        <taxon>Ecdysozoa</taxon>
        <taxon>Nematoda</taxon>
        <taxon>Chromadorea</taxon>
        <taxon>Rhabditida</taxon>
        <taxon>Rhabditina</taxon>
        <taxon>Diplogasteromorpha</taxon>
        <taxon>Diplogasteroidea</taxon>
        <taxon>Neodiplogasteridae</taxon>
        <taxon>Pristionchus</taxon>
    </lineage>
</organism>
<evidence type="ECO:0000256" key="6">
    <source>
        <dbReference type="ARBA" id="ARBA00022989"/>
    </source>
</evidence>
<dbReference type="Proteomes" id="UP000005239">
    <property type="component" value="Unassembled WGS sequence"/>
</dbReference>
<dbReference type="Pfam" id="PF00474">
    <property type="entry name" value="SSF"/>
    <property type="match status" value="1"/>
</dbReference>
<evidence type="ECO:0000256" key="7">
    <source>
        <dbReference type="ARBA" id="ARBA00023053"/>
    </source>
</evidence>
<dbReference type="PANTHER" id="PTHR42985">
    <property type="entry name" value="SODIUM-COUPLED MONOCARBOXYLATE TRANSPORTER"/>
    <property type="match status" value="1"/>
</dbReference>
<proteinExistence type="inferred from homology"/>
<keyword evidence="7" id="KW-0915">Sodium</keyword>
<evidence type="ECO:0000256" key="10">
    <source>
        <dbReference type="ARBA" id="ARBA00023201"/>
    </source>
</evidence>